<sequence>MSLTSLRNLRTQWFPPKAAFTEKELPSQKGRVFIVTGGNAGWANMVLQERAENAIQSIMKVQPMPKSPGSMFSGIMRELERTWWKPAKTAQGFEAMVGMHCIATLLFTELVRPQLRAAATAPETARGSVRVVWTSSFLAEGASPENGIDFTVLDKGTKDRTRNYAVSKVGTWMLRQELARRSHLDRENIVSVVQNPGNLYAGSYAGTPAVAMFFISPLLHEAKFGAYTELYAGLSSEITLEKSGAYIIPWGRIRPDMDCPRRDIVAAMTSAEDGGLGYPTRFWEWCEQQWKPFV</sequence>
<dbReference type="OMA" id="FAQQESK"/>
<dbReference type="PANTHER" id="PTHR24320">
    <property type="entry name" value="RETINOL DEHYDROGENASE"/>
    <property type="match status" value="1"/>
</dbReference>
<evidence type="ECO:0000313" key="4">
    <source>
        <dbReference type="EMBL" id="OQE92572.1"/>
    </source>
</evidence>
<protein>
    <submittedName>
        <fullName evidence="4">Uncharacterized protein</fullName>
    </submittedName>
</protein>
<accession>A0A1V6YZF8</accession>
<dbReference type="GO" id="GO:0016491">
    <property type="term" value="F:oxidoreductase activity"/>
    <property type="evidence" value="ECO:0007669"/>
    <property type="project" value="UniProtKB-KW"/>
</dbReference>
<dbReference type="InterPro" id="IPR036291">
    <property type="entry name" value="NAD(P)-bd_dom_sf"/>
</dbReference>
<name>A0A1V6YZF8_PENNA</name>
<keyword evidence="3" id="KW-0560">Oxidoreductase</keyword>
<reference evidence="5" key="1">
    <citation type="journal article" date="2017" name="Nat. Microbiol.">
        <title>Global analysis of biosynthetic gene clusters reveals vast potential of secondary metabolite production in Penicillium species.</title>
        <authorList>
            <person name="Nielsen J.C."/>
            <person name="Grijseels S."/>
            <person name="Prigent S."/>
            <person name="Ji B."/>
            <person name="Dainat J."/>
            <person name="Nielsen K.F."/>
            <person name="Frisvad J.C."/>
            <person name="Workman M."/>
            <person name="Nielsen J."/>
        </authorList>
    </citation>
    <scope>NUCLEOTIDE SEQUENCE [LARGE SCALE GENOMIC DNA]</scope>
    <source>
        <strain evidence="5">IBT 13039</strain>
    </source>
</reference>
<dbReference type="STRING" id="60175.A0A1V6YZF8"/>
<evidence type="ECO:0000256" key="2">
    <source>
        <dbReference type="ARBA" id="ARBA00022857"/>
    </source>
</evidence>
<evidence type="ECO:0000313" key="5">
    <source>
        <dbReference type="Proteomes" id="UP000191691"/>
    </source>
</evidence>
<keyword evidence="5" id="KW-1185">Reference proteome</keyword>
<dbReference type="EMBL" id="MOOB01000007">
    <property type="protein sequence ID" value="OQE92572.1"/>
    <property type="molecule type" value="Genomic_DNA"/>
</dbReference>
<proteinExistence type="inferred from homology"/>
<dbReference type="Gene3D" id="3.40.50.720">
    <property type="entry name" value="NAD(P)-binding Rossmann-like Domain"/>
    <property type="match status" value="1"/>
</dbReference>
<dbReference type="PANTHER" id="PTHR24320:SF236">
    <property type="entry name" value="SHORT-CHAIN DEHYDROGENASE-RELATED"/>
    <property type="match status" value="1"/>
</dbReference>
<comment type="caution">
    <text evidence="4">The sequence shown here is derived from an EMBL/GenBank/DDBJ whole genome shotgun (WGS) entry which is preliminary data.</text>
</comment>
<evidence type="ECO:0000256" key="1">
    <source>
        <dbReference type="ARBA" id="ARBA00006484"/>
    </source>
</evidence>
<keyword evidence="2" id="KW-0521">NADP</keyword>
<comment type="similarity">
    <text evidence="1">Belongs to the short-chain dehydrogenases/reductases (SDR) family.</text>
</comment>
<dbReference type="SUPFAM" id="SSF51735">
    <property type="entry name" value="NAD(P)-binding Rossmann-fold domains"/>
    <property type="match status" value="1"/>
</dbReference>
<organism evidence="4 5">
    <name type="scientific">Penicillium nalgiovense</name>
    <dbReference type="NCBI Taxonomy" id="60175"/>
    <lineage>
        <taxon>Eukaryota</taxon>
        <taxon>Fungi</taxon>
        <taxon>Dikarya</taxon>
        <taxon>Ascomycota</taxon>
        <taxon>Pezizomycotina</taxon>
        <taxon>Eurotiomycetes</taxon>
        <taxon>Eurotiomycetidae</taxon>
        <taxon>Eurotiales</taxon>
        <taxon>Aspergillaceae</taxon>
        <taxon>Penicillium</taxon>
    </lineage>
</organism>
<evidence type="ECO:0000256" key="3">
    <source>
        <dbReference type="ARBA" id="ARBA00023002"/>
    </source>
</evidence>
<gene>
    <name evidence="4" type="ORF">PENNAL_c0007G05198</name>
</gene>
<dbReference type="Proteomes" id="UP000191691">
    <property type="component" value="Unassembled WGS sequence"/>
</dbReference>
<dbReference type="AlphaFoldDB" id="A0A1V6YZF8"/>